<feature type="compositionally biased region" description="Acidic residues" evidence="13">
    <location>
        <begin position="371"/>
        <end position="385"/>
    </location>
</feature>
<evidence type="ECO:0000256" key="10">
    <source>
        <dbReference type="ARBA" id="ARBA00047899"/>
    </source>
</evidence>
<dbReference type="EMBL" id="JBBJBU010000002">
    <property type="protein sequence ID" value="KAK7206612.1"/>
    <property type="molecule type" value="Genomic_DNA"/>
</dbReference>
<evidence type="ECO:0000256" key="9">
    <source>
        <dbReference type="ARBA" id="ARBA00023200"/>
    </source>
</evidence>
<accession>A0ABR1FA30</accession>
<comment type="caution">
    <text evidence="15">The sequence shown here is derived from an EMBL/GenBank/DDBJ whole genome shotgun (WGS) entry which is preliminary data.</text>
</comment>
<evidence type="ECO:0000256" key="4">
    <source>
        <dbReference type="ARBA" id="ARBA00022527"/>
    </source>
</evidence>
<dbReference type="PANTHER" id="PTHR22984:SF25">
    <property type="entry name" value="PROTEIN KINASE DOMAIN-CONTAINING PROTEIN"/>
    <property type="match status" value="1"/>
</dbReference>
<feature type="domain" description="Protein kinase" evidence="14">
    <location>
        <begin position="226"/>
        <end position="641"/>
    </location>
</feature>
<feature type="compositionally biased region" description="Low complexity" evidence="13">
    <location>
        <begin position="127"/>
        <end position="141"/>
    </location>
</feature>
<dbReference type="Gene3D" id="1.10.510.10">
    <property type="entry name" value="Transferase(Phosphotransferase) domain 1"/>
    <property type="match status" value="1"/>
</dbReference>
<dbReference type="InterPro" id="IPR000719">
    <property type="entry name" value="Prot_kinase_dom"/>
</dbReference>
<dbReference type="Gene3D" id="3.30.200.20">
    <property type="entry name" value="Phosphorylase Kinase, domain 1"/>
    <property type="match status" value="1"/>
</dbReference>
<dbReference type="Proteomes" id="UP001498771">
    <property type="component" value="Unassembled WGS sequence"/>
</dbReference>
<dbReference type="GeneID" id="90037529"/>
<dbReference type="Pfam" id="PF00069">
    <property type="entry name" value="Pkinase"/>
    <property type="match status" value="2"/>
</dbReference>
<evidence type="ECO:0000313" key="16">
    <source>
        <dbReference type="Proteomes" id="UP001498771"/>
    </source>
</evidence>
<evidence type="ECO:0000256" key="13">
    <source>
        <dbReference type="SAM" id="MobiDB-lite"/>
    </source>
</evidence>
<evidence type="ECO:0000256" key="5">
    <source>
        <dbReference type="ARBA" id="ARBA00022679"/>
    </source>
</evidence>
<feature type="compositionally biased region" description="Acidic residues" evidence="13">
    <location>
        <begin position="410"/>
        <end position="435"/>
    </location>
</feature>
<organism evidence="15 16">
    <name type="scientific">Myxozyma melibiosi</name>
    <dbReference type="NCBI Taxonomy" id="54550"/>
    <lineage>
        <taxon>Eukaryota</taxon>
        <taxon>Fungi</taxon>
        <taxon>Dikarya</taxon>
        <taxon>Ascomycota</taxon>
        <taxon>Saccharomycotina</taxon>
        <taxon>Lipomycetes</taxon>
        <taxon>Lipomycetales</taxon>
        <taxon>Lipomycetaceae</taxon>
        <taxon>Myxozyma</taxon>
    </lineage>
</organism>
<dbReference type="InterPro" id="IPR051138">
    <property type="entry name" value="PIM_Ser/Thr_kinase"/>
</dbReference>
<keyword evidence="4" id="KW-0723">Serine/threonine-protein kinase</keyword>
<keyword evidence="16" id="KW-1185">Reference proteome</keyword>
<evidence type="ECO:0000256" key="12">
    <source>
        <dbReference type="PROSITE-ProRule" id="PRU10141"/>
    </source>
</evidence>
<name>A0ABR1FA30_9ASCO</name>
<evidence type="ECO:0000313" key="15">
    <source>
        <dbReference type="EMBL" id="KAK7206612.1"/>
    </source>
</evidence>
<feature type="compositionally biased region" description="Low complexity" evidence="13">
    <location>
        <begin position="59"/>
        <end position="75"/>
    </location>
</feature>
<evidence type="ECO:0000256" key="3">
    <source>
        <dbReference type="ARBA" id="ARBA00016885"/>
    </source>
</evidence>
<dbReference type="EC" id="2.7.11.1" evidence="2"/>
<comment type="catalytic activity">
    <reaction evidence="11">
        <text>L-seryl-[protein] + ATP = O-phospho-L-seryl-[protein] + ADP + H(+)</text>
        <dbReference type="Rhea" id="RHEA:17989"/>
        <dbReference type="Rhea" id="RHEA-COMP:9863"/>
        <dbReference type="Rhea" id="RHEA-COMP:11604"/>
        <dbReference type="ChEBI" id="CHEBI:15378"/>
        <dbReference type="ChEBI" id="CHEBI:29999"/>
        <dbReference type="ChEBI" id="CHEBI:30616"/>
        <dbReference type="ChEBI" id="CHEBI:83421"/>
        <dbReference type="ChEBI" id="CHEBI:456216"/>
        <dbReference type="EC" id="2.7.11.1"/>
    </reaction>
</comment>
<keyword evidence="8 12" id="KW-0067">ATP-binding</keyword>
<dbReference type="PANTHER" id="PTHR22984">
    <property type="entry name" value="SERINE/THREONINE-PROTEIN KINASE PIM"/>
    <property type="match status" value="1"/>
</dbReference>
<evidence type="ECO:0000256" key="11">
    <source>
        <dbReference type="ARBA" id="ARBA00048679"/>
    </source>
</evidence>
<feature type="compositionally biased region" description="Low complexity" evidence="13">
    <location>
        <begin position="522"/>
        <end position="532"/>
    </location>
</feature>
<evidence type="ECO:0000256" key="2">
    <source>
        <dbReference type="ARBA" id="ARBA00012513"/>
    </source>
</evidence>
<dbReference type="SUPFAM" id="SSF56112">
    <property type="entry name" value="Protein kinase-like (PK-like)"/>
    <property type="match status" value="1"/>
</dbReference>
<feature type="region of interest" description="Disordered" evidence="13">
    <location>
        <begin position="346"/>
        <end position="440"/>
    </location>
</feature>
<protein>
    <recommendedName>
        <fullName evidence="3">Serine/threonine-protein kinase 1</fullName>
        <ecNumber evidence="2">2.7.11.1</ecNumber>
    </recommendedName>
</protein>
<evidence type="ECO:0000256" key="6">
    <source>
        <dbReference type="ARBA" id="ARBA00022741"/>
    </source>
</evidence>
<dbReference type="InterPro" id="IPR017441">
    <property type="entry name" value="Protein_kinase_ATP_BS"/>
</dbReference>
<keyword evidence="5" id="KW-0808">Transferase</keyword>
<feature type="compositionally biased region" description="Pro residues" evidence="13">
    <location>
        <begin position="1"/>
        <end position="22"/>
    </location>
</feature>
<dbReference type="InterPro" id="IPR011009">
    <property type="entry name" value="Kinase-like_dom_sf"/>
</dbReference>
<feature type="compositionally biased region" description="Low complexity" evidence="13">
    <location>
        <begin position="86"/>
        <end position="113"/>
    </location>
</feature>
<feature type="compositionally biased region" description="Polar residues" evidence="13">
    <location>
        <begin position="148"/>
        <end position="159"/>
    </location>
</feature>
<dbReference type="PROSITE" id="PS50011">
    <property type="entry name" value="PROTEIN_KINASE_DOM"/>
    <property type="match status" value="1"/>
</dbReference>
<keyword evidence="9" id="KW-1035">Host cytoplasm</keyword>
<comment type="subcellular location">
    <subcellularLocation>
        <location evidence="1">Host cytoplasm</location>
    </subcellularLocation>
</comment>
<evidence type="ECO:0000256" key="1">
    <source>
        <dbReference type="ARBA" id="ARBA00004192"/>
    </source>
</evidence>
<feature type="region of interest" description="Disordered" evidence="13">
    <location>
        <begin position="1"/>
        <end position="171"/>
    </location>
</feature>
<evidence type="ECO:0000256" key="7">
    <source>
        <dbReference type="ARBA" id="ARBA00022777"/>
    </source>
</evidence>
<proteinExistence type="predicted"/>
<dbReference type="InterPro" id="IPR008271">
    <property type="entry name" value="Ser/Thr_kinase_AS"/>
</dbReference>
<keyword evidence="6 12" id="KW-0547">Nucleotide-binding</keyword>
<keyword evidence="7" id="KW-0418">Kinase</keyword>
<gene>
    <name evidence="15" type="ORF">BZA70DRAFT_274674</name>
</gene>
<sequence length="645" mass="72305">MLPPQHPHALPTPPTPLPPPPRLQFSNMSGSSSSAGLSSSPPRPATPYMQLPTQSYFSAKQTYQQQQQYAQYTYKSRPKQEYATPQQQSSQQYNYSNNNSNYSSTSNNRSTYRPPAFTHHFYPPTPSSSSPSSYSPSAVPSAKPFPTSPSKRVNSSTLTSHKRAKIANDASYSTIAARRAATAAQQQKQDYPPLPQQQQLKKRKKVVVVSEKLNGYTLIPEFEERYQLGDELGSGGFGFVMSATRQSDGREVAAKFIYRSKIPSHSWIHDRVHGMLPMELYVLLRVAEGGGHASIIRFYEYFQDEIFFVLITELHGTPWSRKPKTPAAAPRQPLTKLAVEKIQNMQALGKGPEQLKKEAKNAAEMKSDGAADTDAEGEADCELDDAGSYHSSLDGDYVPPHSASSSDVDFSSEMDVEYDEDEDEESEPESEEEEPEVRVAMKRDSHDLFEMIETRKNLTERQVRYMMRQIVNALWYLDSLGIYHRDIKDENILVDNTLTVKLIDFGSAVVLPPLTTPPSPPHSSFSSSSPSTAAGRTPRPLRAQFRKFYGTLQYAPVEVLQSQPYDAEKSDVWALGILIYTCLTGQTPFRSPDDAINKQWDLTSKRKDVSPECLDFLGMCLQKNAARRGSIDDLARSRWWLVDLP</sequence>
<reference evidence="15 16" key="1">
    <citation type="submission" date="2024-03" db="EMBL/GenBank/DDBJ databases">
        <title>Genome-scale model development and genomic sequencing of the oleaginous clade Lipomyces.</title>
        <authorList>
            <consortium name="Lawrence Berkeley National Laboratory"/>
            <person name="Czajka J.J."/>
            <person name="Han Y."/>
            <person name="Kim J."/>
            <person name="Mondo S.J."/>
            <person name="Hofstad B.A."/>
            <person name="Robles A."/>
            <person name="Haridas S."/>
            <person name="Riley R."/>
            <person name="LaButti K."/>
            <person name="Pangilinan J."/>
            <person name="Andreopoulos W."/>
            <person name="Lipzen A."/>
            <person name="Yan J."/>
            <person name="Wang M."/>
            <person name="Ng V."/>
            <person name="Grigoriev I.V."/>
            <person name="Spatafora J.W."/>
            <person name="Magnuson J.K."/>
            <person name="Baker S.E."/>
            <person name="Pomraning K.R."/>
        </authorList>
    </citation>
    <scope>NUCLEOTIDE SEQUENCE [LARGE SCALE GENOMIC DNA]</scope>
    <source>
        <strain evidence="15 16">Phaff 52-87</strain>
    </source>
</reference>
<feature type="compositionally biased region" description="Low complexity" evidence="13">
    <location>
        <begin position="23"/>
        <end position="40"/>
    </location>
</feature>
<dbReference type="RefSeq" id="XP_064769645.1">
    <property type="nucleotide sequence ID" value="XM_064912017.1"/>
</dbReference>
<evidence type="ECO:0000259" key="14">
    <source>
        <dbReference type="PROSITE" id="PS50011"/>
    </source>
</evidence>
<dbReference type="SMART" id="SM00220">
    <property type="entry name" value="S_TKc"/>
    <property type="match status" value="1"/>
</dbReference>
<feature type="region of interest" description="Disordered" evidence="13">
    <location>
        <begin position="514"/>
        <end position="538"/>
    </location>
</feature>
<dbReference type="PROSITE" id="PS00108">
    <property type="entry name" value="PROTEIN_KINASE_ST"/>
    <property type="match status" value="1"/>
</dbReference>
<feature type="compositionally biased region" description="Basic and acidic residues" evidence="13">
    <location>
        <begin position="353"/>
        <end position="369"/>
    </location>
</feature>
<comment type="catalytic activity">
    <reaction evidence="10">
        <text>L-threonyl-[protein] + ATP = O-phospho-L-threonyl-[protein] + ADP + H(+)</text>
        <dbReference type="Rhea" id="RHEA:46608"/>
        <dbReference type="Rhea" id="RHEA-COMP:11060"/>
        <dbReference type="Rhea" id="RHEA-COMP:11605"/>
        <dbReference type="ChEBI" id="CHEBI:15378"/>
        <dbReference type="ChEBI" id="CHEBI:30013"/>
        <dbReference type="ChEBI" id="CHEBI:30616"/>
        <dbReference type="ChEBI" id="CHEBI:61977"/>
        <dbReference type="ChEBI" id="CHEBI:456216"/>
        <dbReference type="EC" id="2.7.11.1"/>
    </reaction>
</comment>
<dbReference type="PROSITE" id="PS00107">
    <property type="entry name" value="PROTEIN_KINASE_ATP"/>
    <property type="match status" value="1"/>
</dbReference>
<evidence type="ECO:0000256" key="8">
    <source>
        <dbReference type="ARBA" id="ARBA00022840"/>
    </source>
</evidence>
<feature type="binding site" evidence="12">
    <location>
        <position position="255"/>
    </location>
    <ligand>
        <name>ATP</name>
        <dbReference type="ChEBI" id="CHEBI:30616"/>
    </ligand>
</feature>